<feature type="compositionally biased region" description="Basic and acidic residues" evidence="1">
    <location>
        <begin position="446"/>
        <end position="469"/>
    </location>
</feature>
<feature type="compositionally biased region" description="Basic and acidic residues" evidence="1">
    <location>
        <begin position="525"/>
        <end position="534"/>
    </location>
</feature>
<evidence type="ECO:0000313" key="3">
    <source>
        <dbReference type="Proteomes" id="UP000187013"/>
    </source>
</evidence>
<accession>A0A1Q3A1Z1</accession>
<feature type="compositionally biased region" description="Polar residues" evidence="1">
    <location>
        <begin position="921"/>
        <end position="935"/>
    </location>
</feature>
<feature type="compositionally biased region" description="Polar residues" evidence="1">
    <location>
        <begin position="179"/>
        <end position="194"/>
    </location>
</feature>
<feature type="region of interest" description="Disordered" evidence="1">
    <location>
        <begin position="425"/>
        <end position="639"/>
    </location>
</feature>
<feature type="compositionally biased region" description="Low complexity" evidence="1">
    <location>
        <begin position="157"/>
        <end position="178"/>
    </location>
</feature>
<evidence type="ECO:0008006" key="4">
    <source>
        <dbReference type="Google" id="ProtNLM"/>
    </source>
</evidence>
<dbReference type="OMA" id="QSLKYHD"/>
<feature type="compositionally biased region" description="Polar residues" evidence="1">
    <location>
        <begin position="234"/>
        <end position="252"/>
    </location>
</feature>
<feature type="compositionally biased region" description="Polar residues" evidence="1">
    <location>
        <begin position="40"/>
        <end position="57"/>
    </location>
</feature>
<feature type="compositionally biased region" description="Polar residues" evidence="1">
    <location>
        <begin position="555"/>
        <end position="597"/>
    </location>
</feature>
<feature type="compositionally biased region" description="Polar residues" evidence="1">
    <location>
        <begin position="717"/>
        <end position="739"/>
    </location>
</feature>
<feature type="compositionally biased region" description="Acidic residues" evidence="1">
    <location>
        <begin position="651"/>
        <end position="665"/>
    </location>
</feature>
<dbReference type="AlphaFoldDB" id="A0A1Q3A1Z1"/>
<evidence type="ECO:0000256" key="1">
    <source>
        <dbReference type="SAM" id="MobiDB-lite"/>
    </source>
</evidence>
<feature type="region of interest" description="Disordered" evidence="1">
    <location>
        <begin position="157"/>
        <end position="257"/>
    </location>
</feature>
<gene>
    <name evidence="2" type="ORF">ZYGR_0P03480</name>
</gene>
<name>A0A1Q3A1Z1_ZYGRO</name>
<sequence length="943" mass="103944">MRSFIRSHKKANSLDENPTGFAPPHSNNEGLTAPDMPKNDTVSFIQSTPPQSGSNFQGFKHSPGFESFHKLNKKMFPGKLFKKNSSSNSPLLQPGPFGPKEYSSAPGTPQANKYEMPGDVGMGRNSHDDNRFLAVKGTVTHSWGDNGDKEQQVIVLNNNNNNNNDNDSNDNNNNNGSNHSGKFQSSTQPSTPVLSSDLGPAVRIASERKAQEAPPRSFQLPGYAPRSSTEDGSLRQGEQQQPQVYSKLSSVKNKNRQARIHSHDDILHLGQDSSVTMDFLKSTFSPDTLDEDSPDMRTLNDDNGDEATAKVNNTSKLSNFKGPDNVTKRSPAVKFQEDHGASQDVEVGDTEHLPPEEEDYEEDEEYEEDDEEDATSRFSFEISGINGRTSSVKYYSKPEPSEAMYIDDLYEDENFDDDLNCFEDEDGEMEFPSNLLGISDNSDNESVVKKDLTPDDAHLSEPKPVKKYQDLFALSDEEEEDGADHSGLAGLGLDTKTINVSAQSFASNEKRPLSSVPSSARHSKHMESTEKDQKSSPTNLNDSRTSDSFNHDTTMRSPSASQSTTTVCSQAPLQTSPHIQSSPTMSMPSIRLQSPSTIKPPATNKPPRYHASPGAQSPLDVQPSIPALSGKQPSLPKSKAVKSFSDIFDLEDGLSDEDEDQDDLIGEVNAAEDGSFSIPDRESPNASDDSQQRKYLQMHTSPLGRPKTPVQIYLTPPGNSASTSVTPFDSQPHLSNTTPSLPPPARSQSLKYHDLSSNLDSEIPGLMSNLYFIDEKEEDKYMEEHKLADDDYLDEINTVPEDFTFSDSEHDDPAKPSLRRSLRGSFRGTHSYSSQPTGTAKENAPARNKLEIKNKTVTFFNHGWDRSPIDKYQRSPRTSEQYLDSIDDYITSPSKADYENFAPLTPNNSVNKPSPGFINDKSLSPIQEGSSSVDNSPKIPSLR</sequence>
<feature type="region of interest" description="Disordered" evidence="1">
    <location>
        <begin position="79"/>
        <end position="129"/>
    </location>
</feature>
<protein>
    <recommendedName>
        <fullName evidence="4">Zinc-regulated protein 8</fullName>
    </recommendedName>
</protein>
<feature type="compositionally biased region" description="Polar residues" evidence="1">
    <location>
        <begin position="830"/>
        <end position="840"/>
    </location>
</feature>
<feature type="region of interest" description="Disordered" evidence="1">
    <location>
        <begin position="651"/>
        <end position="751"/>
    </location>
</feature>
<feature type="compositionally biased region" description="Polar residues" evidence="1">
    <location>
        <begin position="535"/>
        <end position="548"/>
    </location>
</feature>
<proteinExistence type="predicted"/>
<organism evidence="2 3">
    <name type="scientific">Zygosaccharomyces rouxii</name>
    <dbReference type="NCBI Taxonomy" id="4956"/>
    <lineage>
        <taxon>Eukaryota</taxon>
        <taxon>Fungi</taxon>
        <taxon>Dikarya</taxon>
        <taxon>Ascomycota</taxon>
        <taxon>Saccharomycotina</taxon>
        <taxon>Saccharomycetes</taxon>
        <taxon>Saccharomycetales</taxon>
        <taxon>Saccharomycetaceae</taxon>
        <taxon>Zygosaccharomyces</taxon>
    </lineage>
</organism>
<feature type="compositionally biased region" description="Acidic residues" evidence="1">
    <location>
        <begin position="356"/>
        <end position="373"/>
    </location>
</feature>
<feature type="compositionally biased region" description="Polar residues" evidence="1">
    <location>
        <begin position="496"/>
        <end position="507"/>
    </location>
</feature>
<evidence type="ECO:0000313" key="2">
    <source>
        <dbReference type="EMBL" id="GAV49702.1"/>
    </source>
</evidence>
<dbReference type="EMBL" id="BDGX01000016">
    <property type="protein sequence ID" value="GAV49702.1"/>
    <property type="molecule type" value="Genomic_DNA"/>
</dbReference>
<feature type="region of interest" description="Disordered" evidence="1">
    <location>
        <begin position="894"/>
        <end position="943"/>
    </location>
</feature>
<dbReference type="Proteomes" id="UP000187013">
    <property type="component" value="Unassembled WGS sequence"/>
</dbReference>
<feature type="region of interest" description="Disordered" evidence="1">
    <location>
        <begin position="283"/>
        <end position="382"/>
    </location>
</feature>
<reference evidence="2 3" key="1">
    <citation type="submission" date="2016-08" db="EMBL/GenBank/DDBJ databases">
        <title>Draft genome sequence of allopolyploid Zygosaccharomyces rouxii.</title>
        <authorList>
            <person name="Watanabe J."/>
            <person name="Uehara K."/>
            <person name="Mogi Y."/>
            <person name="Tsukioka Y."/>
        </authorList>
    </citation>
    <scope>NUCLEOTIDE SEQUENCE [LARGE SCALE GENOMIC DNA]</scope>
    <source>
        <strain evidence="2 3">NBRC 110957</strain>
    </source>
</reference>
<dbReference type="OrthoDB" id="3973129at2759"/>
<feature type="compositionally biased region" description="Basic residues" evidence="1">
    <location>
        <begin position="1"/>
        <end position="11"/>
    </location>
</feature>
<comment type="caution">
    <text evidence="2">The sequence shown here is derived from an EMBL/GenBank/DDBJ whole genome shotgun (WGS) entry which is preliminary data.</text>
</comment>
<dbReference type="eggNOG" id="ENOG502QSM8">
    <property type="taxonomic scope" value="Eukaryota"/>
</dbReference>
<feature type="region of interest" description="Disordered" evidence="1">
    <location>
        <begin position="1"/>
        <end position="64"/>
    </location>
</feature>
<feature type="region of interest" description="Disordered" evidence="1">
    <location>
        <begin position="803"/>
        <end position="848"/>
    </location>
</feature>